<keyword evidence="3" id="KW-0489">Methyltransferase</keyword>
<evidence type="ECO:0000313" key="3">
    <source>
        <dbReference type="EMBL" id="GGH63304.1"/>
    </source>
</evidence>
<evidence type="ECO:0000313" key="4">
    <source>
        <dbReference type="Proteomes" id="UP000600171"/>
    </source>
</evidence>
<dbReference type="InterPro" id="IPR052520">
    <property type="entry name" value="ATL_DNA_repair"/>
</dbReference>
<sequence>MDDLRVEKVLRAVECIPRGKLATYGDIGAITGESPRVVGNLLARWGSNVAWWRVCNAKGEIPGHFNEALPHWREENISLNPAGTGAQLKSHRIELEELEVHWKKATADLT</sequence>
<dbReference type="Proteomes" id="UP000600171">
    <property type="component" value="Unassembled WGS sequence"/>
</dbReference>
<dbReference type="InterPro" id="IPR036217">
    <property type="entry name" value="MethylDNA_cys_MeTrfase_DNAb"/>
</dbReference>
<keyword evidence="1" id="KW-0227">DNA damage</keyword>
<dbReference type="AlphaFoldDB" id="A0A917MTR8"/>
<dbReference type="InterPro" id="IPR036388">
    <property type="entry name" value="WH-like_DNA-bd_sf"/>
</dbReference>
<keyword evidence="4" id="KW-1185">Reference proteome</keyword>
<protein>
    <submittedName>
        <fullName evidence="3">Methylated-DNA--protein-cysteine methyltransferase</fullName>
    </submittedName>
</protein>
<organism evidence="3 4">
    <name type="scientific">Rothia aerolata</name>
    <dbReference type="NCBI Taxonomy" id="1812262"/>
    <lineage>
        <taxon>Bacteria</taxon>
        <taxon>Bacillati</taxon>
        <taxon>Actinomycetota</taxon>
        <taxon>Actinomycetes</taxon>
        <taxon>Micrococcales</taxon>
        <taxon>Micrococcaceae</taxon>
        <taxon>Rothia</taxon>
    </lineage>
</organism>
<evidence type="ECO:0000259" key="2">
    <source>
        <dbReference type="Pfam" id="PF01035"/>
    </source>
</evidence>
<comment type="caution">
    <text evidence="3">The sequence shown here is derived from an EMBL/GenBank/DDBJ whole genome shotgun (WGS) entry which is preliminary data.</text>
</comment>
<dbReference type="PANTHER" id="PTHR42942">
    <property type="entry name" value="6-O-METHYLGUANINE DNA METHYLTRANSFERASE"/>
    <property type="match status" value="1"/>
</dbReference>
<dbReference type="SUPFAM" id="SSF46767">
    <property type="entry name" value="Methylated DNA-protein cysteine methyltransferase, C-terminal domain"/>
    <property type="match status" value="1"/>
</dbReference>
<dbReference type="PANTHER" id="PTHR42942:SF1">
    <property type="entry name" value="ALKYLTRANSFERASE-LIKE PROTEIN 1"/>
    <property type="match status" value="1"/>
</dbReference>
<dbReference type="Pfam" id="PF01035">
    <property type="entry name" value="DNA_binding_1"/>
    <property type="match status" value="1"/>
</dbReference>
<gene>
    <name evidence="3" type="ORF">GCM10007359_14440</name>
</gene>
<dbReference type="Gene3D" id="1.10.10.10">
    <property type="entry name" value="Winged helix-like DNA-binding domain superfamily/Winged helix DNA-binding domain"/>
    <property type="match status" value="1"/>
</dbReference>
<feature type="domain" description="Methylated-DNA-[protein]-cysteine S-methyltransferase DNA binding" evidence="2">
    <location>
        <begin position="7"/>
        <end position="65"/>
    </location>
</feature>
<dbReference type="InterPro" id="IPR014048">
    <property type="entry name" value="MethylDNA_cys_MeTrfase_DNA-bd"/>
</dbReference>
<keyword evidence="3" id="KW-0808">Transferase</keyword>
<dbReference type="GO" id="GO:0008168">
    <property type="term" value="F:methyltransferase activity"/>
    <property type="evidence" value="ECO:0007669"/>
    <property type="project" value="UniProtKB-KW"/>
</dbReference>
<proteinExistence type="predicted"/>
<reference evidence="3 4" key="1">
    <citation type="journal article" date="2014" name="Int. J. Syst. Evol. Microbiol.">
        <title>Complete genome sequence of Corynebacterium casei LMG S-19264T (=DSM 44701T), isolated from a smear-ripened cheese.</title>
        <authorList>
            <consortium name="US DOE Joint Genome Institute (JGI-PGF)"/>
            <person name="Walter F."/>
            <person name="Albersmeier A."/>
            <person name="Kalinowski J."/>
            <person name="Ruckert C."/>
        </authorList>
    </citation>
    <scope>NUCLEOTIDE SEQUENCE [LARGE SCALE GENOMIC DNA]</scope>
    <source>
        <strain evidence="3 4">CCM 8669</strain>
    </source>
</reference>
<dbReference type="CDD" id="cd06445">
    <property type="entry name" value="ATase"/>
    <property type="match status" value="1"/>
</dbReference>
<accession>A0A917MTR8</accession>
<dbReference type="EMBL" id="BMDC01000002">
    <property type="protein sequence ID" value="GGH63304.1"/>
    <property type="molecule type" value="Genomic_DNA"/>
</dbReference>
<dbReference type="GO" id="GO:0032259">
    <property type="term" value="P:methylation"/>
    <property type="evidence" value="ECO:0007669"/>
    <property type="project" value="UniProtKB-KW"/>
</dbReference>
<dbReference type="RefSeq" id="WP_188359695.1">
    <property type="nucleotide sequence ID" value="NZ_BMDC01000002.1"/>
</dbReference>
<evidence type="ECO:0000256" key="1">
    <source>
        <dbReference type="ARBA" id="ARBA00022763"/>
    </source>
</evidence>
<dbReference type="GO" id="GO:0006281">
    <property type="term" value="P:DNA repair"/>
    <property type="evidence" value="ECO:0007669"/>
    <property type="project" value="InterPro"/>
</dbReference>
<name>A0A917MTR8_9MICC</name>